<evidence type="ECO:0000313" key="3">
    <source>
        <dbReference type="Proteomes" id="UP000037660"/>
    </source>
</evidence>
<evidence type="ECO:0000313" key="2">
    <source>
        <dbReference type="EMBL" id="GAP35250.1"/>
    </source>
</evidence>
<name>A0A0K8NZA0_PISS1</name>
<gene>
    <name evidence="2" type="ORF">ISF6_0841</name>
</gene>
<reference evidence="3" key="1">
    <citation type="submission" date="2015-07" db="EMBL/GenBank/DDBJ databases">
        <title>Discovery of a poly(ethylene terephthalate assimilation.</title>
        <authorList>
            <person name="Yoshida S."/>
            <person name="Hiraga K."/>
            <person name="Takehana T."/>
            <person name="Taniguchi I."/>
            <person name="Yamaji H."/>
            <person name="Maeda Y."/>
            <person name="Toyohara K."/>
            <person name="Miyamoto K."/>
            <person name="Kimura Y."/>
            <person name="Oda K."/>
        </authorList>
    </citation>
    <scope>NUCLEOTIDE SEQUENCE [LARGE SCALE GENOMIC DNA]</scope>
    <source>
        <strain evidence="3">NBRC 110686 / TISTR 2288 / 201-F6</strain>
    </source>
</reference>
<dbReference type="EMBL" id="BBYR01000017">
    <property type="protein sequence ID" value="GAP35250.1"/>
    <property type="molecule type" value="Genomic_DNA"/>
</dbReference>
<reference evidence="2 3" key="2">
    <citation type="journal article" date="2016" name="Science">
        <title>A bacterium that degrades and assimilates poly(ethylene terephthalate).</title>
        <authorList>
            <person name="Yoshida S."/>
            <person name="Hiraga K."/>
            <person name="Takehana T."/>
            <person name="Taniguchi I."/>
            <person name="Yamaji H."/>
            <person name="Maeda Y."/>
            <person name="Toyohara K."/>
            <person name="Miyamoto K."/>
            <person name="Kimura Y."/>
            <person name="Oda K."/>
        </authorList>
    </citation>
    <scope>NUCLEOTIDE SEQUENCE [LARGE SCALE GENOMIC DNA]</scope>
    <source>
        <strain evidence="3">NBRC 110686 / TISTR 2288 / 201-F6</strain>
    </source>
</reference>
<dbReference type="Proteomes" id="UP000037660">
    <property type="component" value="Unassembled WGS sequence"/>
</dbReference>
<keyword evidence="3" id="KW-1185">Reference proteome</keyword>
<feature type="compositionally biased region" description="Basic and acidic residues" evidence="1">
    <location>
        <begin position="33"/>
        <end position="44"/>
    </location>
</feature>
<proteinExistence type="predicted"/>
<feature type="region of interest" description="Disordered" evidence="1">
    <location>
        <begin position="1"/>
        <end position="61"/>
    </location>
</feature>
<sequence>MDPAVDPQTAQAGRDLAEGQVDTDLRATPGLDAPRRRELLRREAAGAPAAAGSTKPARGRR</sequence>
<organism evidence="2 3">
    <name type="scientific">Piscinibacter sakaiensis</name>
    <name type="common">Ideonella sakaiensis</name>
    <dbReference type="NCBI Taxonomy" id="1547922"/>
    <lineage>
        <taxon>Bacteria</taxon>
        <taxon>Pseudomonadati</taxon>
        <taxon>Pseudomonadota</taxon>
        <taxon>Betaproteobacteria</taxon>
        <taxon>Burkholderiales</taxon>
        <taxon>Sphaerotilaceae</taxon>
        <taxon>Piscinibacter</taxon>
    </lineage>
</organism>
<dbReference type="STRING" id="1547922.ISF6_0841"/>
<dbReference type="AlphaFoldDB" id="A0A0K8NZA0"/>
<protein>
    <submittedName>
        <fullName evidence="2">Uncharacterized protein</fullName>
    </submittedName>
</protein>
<accession>A0A0K8NZA0</accession>
<evidence type="ECO:0000256" key="1">
    <source>
        <dbReference type="SAM" id="MobiDB-lite"/>
    </source>
</evidence>
<comment type="caution">
    <text evidence="2">The sequence shown here is derived from an EMBL/GenBank/DDBJ whole genome shotgun (WGS) entry which is preliminary data.</text>
</comment>